<dbReference type="SUPFAM" id="SSF53474">
    <property type="entry name" value="alpha/beta-Hydrolases"/>
    <property type="match status" value="1"/>
</dbReference>
<dbReference type="Pfam" id="PF13561">
    <property type="entry name" value="adh_short_C2"/>
    <property type="match status" value="1"/>
</dbReference>
<dbReference type="PRINTS" id="PR00081">
    <property type="entry name" value="GDHRDH"/>
</dbReference>
<dbReference type="InterPro" id="IPR002925">
    <property type="entry name" value="Dienelactn_hydro"/>
</dbReference>
<dbReference type="PANTHER" id="PTHR24321">
    <property type="entry name" value="DEHYDROGENASES, SHORT CHAIN"/>
    <property type="match status" value="1"/>
</dbReference>
<dbReference type="InterPro" id="IPR029058">
    <property type="entry name" value="AB_hydrolase_fold"/>
</dbReference>
<feature type="domain" description="Dienelactone hydrolase" evidence="4">
    <location>
        <begin position="51"/>
        <end position="254"/>
    </location>
</feature>
<dbReference type="CDD" id="cd05233">
    <property type="entry name" value="SDR_c"/>
    <property type="match status" value="1"/>
</dbReference>
<dbReference type="InterPro" id="IPR036291">
    <property type="entry name" value="NAD(P)-bd_dom_sf"/>
</dbReference>
<evidence type="ECO:0000313" key="5">
    <source>
        <dbReference type="EMBL" id="KAF2192418.1"/>
    </source>
</evidence>
<dbReference type="SUPFAM" id="SSF51735">
    <property type="entry name" value="NAD(P)-binding Rossmann-fold domains"/>
    <property type="match status" value="1"/>
</dbReference>
<evidence type="ECO:0000256" key="2">
    <source>
        <dbReference type="ARBA" id="ARBA00022857"/>
    </source>
</evidence>
<keyword evidence="2" id="KW-0521">NADP</keyword>
<dbReference type="EMBL" id="ML994615">
    <property type="protein sequence ID" value="KAF2192418.1"/>
    <property type="molecule type" value="Genomic_DNA"/>
</dbReference>
<dbReference type="GO" id="GO:0016787">
    <property type="term" value="F:hydrolase activity"/>
    <property type="evidence" value="ECO:0007669"/>
    <property type="project" value="InterPro"/>
</dbReference>
<dbReference type="Proteomes" id="UP000800200">
    <property type="component" value="Unassembled WGS sequence"/>
</dbReference>
<dbReference type="AlphaFoldDB" id="A0A6A6ENZ3"/>
<proteinExistence type="inferred from homology"/>
<dbReference type="Pfam" id="PF01738">
    <property type="entry name" value="DLH"/>
    <property type="match status" value="1"/>
</dbReference>
<gene>
    <name evidence="5" type="ORF">K469DRAFT_735436</name>
</gene>
<dbReference type="OrthoDB" id="1393670at2759"/>
<dbReference type="Gene3D" id="3.40.50.720">
    <property type="entry name" value="NAD(P)-binding Rossmann-like Domain"/>
    <property type="match status" value="1"/>
</dbReference>
<dbReference type="PRINTS" id="PR00080">
    <property type="entry name" value="SDRFAMILY"/>
</dbReference>
<dbReference type="PANTHER" id="PTHR24321:SF15">
    <property type="entry name" value="OXIDOREDUCTASE UCPA"/>
    <property type="match status" value="1"/>
</dbReference>
<evidence type="ECO:0000259" key="4">
    <source>
        <dbReference type="Pfam" id="PF01738"/>
    </source>
</evidence>
<reference evidence="5" key="1">
    <citation type="journal article" date="2020" name="Stud. Mycol.">
        <title>101 Dothideomycetes genomes: a test case for predicting lifestyles and emergence of pathogens.</title>
        <authorList>
            <person name="Haridas S."/>
            <person name="Albert R."/>
            <person name="Binder M."/>
            <person name="Bloem J."/>
            <person name="Labutti K."/>
            <person name="Salamov A."/>
            <person name="Andreopoulos B."/>
            <person name="Baker S."/>
            <person name="Barry K."/>
            <person name="Bills G."/>
            <person name="Bluhm B."/>
            <person name="Cannon C."/>
            <person name="Castanera R."/>
            <person name="Culley D."/>
            <person name="Daum C."/>
            <person name="Ezra D."/>
            <person name="Gonzalez J."/>
            <person name="Henrissat B."/>
            <person name="Kuo A."/>
            <person name="Liang C."/>
            <person name="Lipzen A."/>
            <person name="Lutzoni F."/>
            <person name="Magnuson J."/>
            <person name="Mondo S."/>
            <person name="Nolan M."/>
            <person name="Ohm R."/>
            <person name="Pangilinan J."/>
            <person name="Park H.-J."/>
            <person name="Ramirez L."/>
            <person name="Alfaro M."/>
            <person name="Sun H."/>
            <person name="Tritt A."/>
            <person name="Yoshinaga Y."/>
            <person name="Zwiers L.-H."/>
            <person name="Turgeon B."/>
            <person name="Goodwin S."/>
            <person name="Spatafora J."/>
            <person name="Crous P."/>
            <person name="Grigoriev I."/>
        </authorList>
    </citation>
    <scope>NUCLEOTIDE SEQUENCE</scope>
    <source>
        <strain evidence="5">CBS 207.26</strain>
    </source>
</reference>
<keyword evidence="3" id="KW-0560">Oxidoreductase</keyword>
<dbReference type="GO" id="GO:0016491">
    <property type="term" value="F:oxidoreductase activity"/>
    <property type="evidence" value="ECO:0007669"/>
    <property type="project" value="UniProtKB-KW"/>
</dbReference>
<dbReference type="FunFam" id="3.40.50.720:FF:001190">
    <property type="entry name" value="Short-chain dehydrogenase/reductase SDR"/>
    <property type="match status" value="1"/>
</dbReference>
<dbReference type="InterPro" id="IPR020904">
    <property type="entry name" value="Sc_DH/Rdtase_CS"/>
</dbReference>
<evidence type="ECO:0000313" key="6">
    <source>
        <dbReference type="Proteomes" id="UP000800200"/>
    </source>
</evidence>
<name>A0A6A6ENZ3_9PEZI</name>
<dbReference type="InterPro" id="IPR002347">
    <property type="entry name" value="SDR_fam"/>
</dbReference>
<dbReference type="Gene3D" id="3.40.50.1820">
    <property type="entry name" value="alpha/beta hydrolase"/>
    <property type="match status" value="1"/>
</dbReference>
<evidence type="ECO:0000256" key="1">
    <source>
        <dbReference type="ARBA" id="ARBA00006484"/>
    </source>
</evidence>
<comment type="similarity">
    <text evidence="1">Belongs to the short-chain dehydrogenases/reductases (SDR) family.</text>
</comment>
<keyword evidence="6" id="KW-1185">Reference proteome</keyword>
<sequence length="553" mass="60774">MDSKIAHDSAMPKDDLSTTPYLAKPSGVCCLEGNIHSGNPRGSFVTISDVETYIVKPPEGKANGHILLYFPDIWGMFPNGLLIMDGFADSGYLVLGLDYFRGNPVWKHRKNRHDKTTEPNFDYEAWKKKHTAFANEAVPKWINAVKGQYGKAGPKYVCVGYCFGATYVCDELAGHLCSAGAFAHPAFLKEHHFTNLKKPLFLSCAEVDHTFDIESRNKAVDLMREHKKTYHLQLFSGVEHGFALRGNMEDTYERFVKEQSLKGINRNMGPPKAFDFTGEVAIVTGAGSRLRGEVGNGRATAILLARQGAKIALVDYNEEWAQDTKRMIDAVGGISEVIRTDVTNEESCKNAVARIVMLFGTLHILVNIVGVGGAMGDATKVDMDAWDRDFRINVTSMVLMARYAIPEMRKNGRGSIVNMSSVSGLLGGNPSLLYPTSKGAIIQMTRAMAAQHGKENIRVNCVAPGMVFTPMVRGRGITDEIRQARVDQNLMKREGTAWDVGYAIVYLASKEAKWVTGLIMPVDAGTTAGKADRPALKEDVLAEKNTGIRNSKL</sequence>
<accession>A0A6A6ENZ3</accession>
<dbReference type="PROSITE" id="PS00061">
    <property type="entry name" value="ADH_SHORT"/>
    <property type="match status" value="1"/>
</dbReference>
<organism evidence="5 6">
    <name type="scientific">Zopfia rhizophila CBS 207.26</name>
    <dbReference type="NCBI Taxonomy" id="1314779"/>
    <lineage>
        <taxon>Eukaryota</taxon>
        <taxon>Fungi</taxon>
        <taxon>Dikarya</taxon>
        <taxon>Ascomycota</taxon>
        <taxon>Pezizomycotina</taxon>
        <taxon>Dothideomycetes</taxon>
        <taxon>Dothideomycetes incertae sedis</taxon>
        <taxon>Zopfiaceae</taxon>
        <taxon>Zopfia</taxon>
    </lineage>
</organism>
<evidence type="ECO:0000256" key="3">
    <source>
        <dbReference type="ARBA" id="ARBA00023002"/>
    </source>
</evidence>
<protein>
    <submittedName>
        <fullName evidence="5">NAD(P)-binding protein</fullName>
    </submittedName>
</protein>